<name>A0A1M5TLK2_9FIRM</name>
<accession>A0A1M5TLK2</accession>
<dbReference type="RefSeq" id="WP_207650756.1">
    <property type="nucleotide sequence ID" value="NZ_FQXV01000001.1"/>
</dbReference>
<dbReference type="Pfam" id="PF03816">
    <property type="entry name" value="LytR_cpsA_psr"/>
    <property type="match status" value="1"/>
</dbReference>
<evidence type="ECO:0000313" key="5">
    <source>
        <dbReference type="Proteomes" id="UP000183995"/>
    </source>
</evidence>
<proteinExistence type="inferred from homology"/>
<dbReference type="InterPro" id="IPR050922">
    <property type="entry name" value="LytR/CpsA/Psr_CW_biosynth"/>
</dbReference>
<evidence type="ECO:0000256" key="2">
    <source>
        <dbReference type="SAM" id="MobiDB-lite"/>
    </source>
</evidence>
<dbReference type="NCBIfam" id="TIGR00350">
    <property type="entry name" value="lytR_cpsA_psr"/>
    <property type="match status" value="1"/>
</dbReference>
<keyword evidence="5" id="KW-1185">Reference proteome</keyword>
<protein>
    <submittedName>
        <fullName evidence="4">Transcriptional attenuator, LytR family</fullName>
    </submittedName>
</protein>
<feature type="region of interest" description="Disordered" evidence="2">
    <location>
        <begin position="14"/>
        <end position="38"/>
    </location>
</feature>
<sequence>MIIYVVLRLGIKPPPVNPAPKPGNPNVVAAASGDPAEAPNRDKTKYTFVILGMDDGNGNSDTMMVATFDDKNYTLNVVNIPRDTLVNVSWPTKKANTLYANGGIDRVLEGLTDILGYEVDFYVKVDLDAFSKLVNGIGGVYFDVPKDMYYKDPSQNLLIDLKAGPQLLDGNKALQLVRAREDVWSTGDIGRIQTQQAFLKAAAGQILEKKASIRKSALIDIFINDVDTDLTALNLGWFAQEFFKMDAAKINFETVPANYNDKLNGRSYCTIKVSDWLNVINTKLYPFDGNIKAEDLSILTRDENGKLYVTNAGKKS</sequence>
<evidence type="ECO:0000259" key="3">
    <source>
        <dbReference type="Pfam" id="PF03816"/>
    </source>
</evidence>
<dbReference type="PANTHER" id="PTHR33392">
    <property type="entry name" value="POLYISOPRENYL-TEICHOIC ACID--PEPTIDOGLYCAN TEICHOIC ACID TRANSFERASE TAGU"/>
    <property type="match status" value="1"/>
</dbReference>
<evidence type="ECO:0000256" key="1">
    <source>
        <dbReference type="ARBA" id="ARBA00006068"/>
    </source>
</evidence>
<dbReference type="EMBL" id="FQXV01000001">
    <property type="protein sequence ID" value="SHH51530.1"/>
    <property type="molecule type" value="Genomic_DNA"/>
</dbReference>
<dbReference type="InterPro" id="IPR004474">
    <property type="entry name" value="LytR_CpsA_psr"/>
</dbReference>
<feature type="domain" description="Cell envelope-related transcriptional attenuator" evidence="3">
    <location>
        <begin position="59"/>
        <end position="206"/>
    </location>
</feature>
<reference evidence="4 5" key="1">
    <citation type="submission" date="2016-11" db="EMBL/GenBank/DDBJ databases">
        <authorList>
            <person name="Jaros S."/>
            <person name="Januszkiewicz K."/>
            <person name="Wedrychowicz H."/>
        </authorList>
    </citation>
    <scope>NUCLEOTIDE SEQUENCE [LARGE SCALE GENOMIC DNA]</scope>
    <source>
        <strain evidence="4 5">DSM 10068</strain>
    </source>
</reference>
<dbReference type="Gene3D" id="3.40.630.190">
    <property type="entry name" value="LCP protein"/>
    <property type="match status" value="1"/>
</dbReference>
<gene>
    <name evidence="4" type="ORF">SAMN02745823_00139</name>
</gene>
<dbReference type="Proteomes" id="UP000183995">
    <property type="component" value="Unassembled WGS sequence"/>
</dbReference>
<dbReference type="STRING" id="1123282.SAMN02745823_00139"/>
<evidence type="ECO:0000313" key="4">
    <source>
        <dbReference type="EMBL" id="SHH51530.1"/>
    </source>
</evidence>
<dbReference type="PANTHER" id="PTHR33392:SF6">
    <property type="entry name" value="POLYISOPRENYL-TEICHOIC ACID--PEPTIDOGLYCAN TEICHOIC ACID TRANSFERASE TAGU"/>
    <property type="match status" value="1"/>
</dbReference>
<organism evidence="4 5">
    <name type="scientific">Sporobacter termitidis DSM 10068</name>
    <dbReference type="NCBI Taxonomy" id="1123282"/>
    <lineage>
        <taxon>Bacteria</taxon>
        <taxon>Bacillati</taxon>
        <taxon>Bacillota</taxon>
        <taxon>Clostridia</taxon>
        <taxon>Eubacteriales</taxon>
        <taxon>Oscillospiraceae</taxon>
        <taxon>Sporobacter</taxon>
    </lineage>
</organism>
<dbReference type="AlphaFoldDB" id="A0A1M5TLK2"/>
<comment type="similarity">
    <text evidence="1">Belongs to the LytR/CpsA/Psr (LCP) family.</text>
</comment>
<feature type="compositionally biased region" description="Pro residues" evidence="2">
    <location>
        <begin position="14"/>
        <end position="23"/>
    </location>
</feature>